<dbReference type="CTD" id="54539"/>
<evidence type="ECO:0000256" key="7">
    <source>
        <dbReference type="ARBA" id="ARBA00022692"/>
    </source>
</evidence>
<evidence type="ECO:0000256" key="4">
    <source>
        <dbReference type="ARBA" id="ARBA00018632"/>
    </source>
</evidence>
<gene>
    <name evidence="18" type="primary">NDUFB11</name>
</gene>
<evidence type="ECO:0000256" key="15">
    <source>
        <dbReference type="ARBA" id="ARBA00031387"/>
    </source>
</evidence>
<evidence type="ECO:0000256" key="8">
    <source>
        <dbReference type="ARBA" id="ARBA00022792"/>
    </source>
</evidence>
<evidence type="ECO:0000256" key="2">
    <source>
        <dbReference type="ARBA" id="ARBA00004434"/>
    </source>
</evidence>
<comment type="subcellular location">
    <subcellularLocation>
        <location evidence="2">Mitochondrion inner membrane</location>
        <topology evidence="2">Single-pass membrane protein</topology>
    </subcellularLocation>
</comment>
<keyword evidence="9" id="KW-0809">Transit peptide</keyword>
<keyword evidence="6" id="KW-0679">Respiratory chain</keyword>
<organism evidence="18 19">
    <name type="scientific">Gallus gallus</name>
    <name type="common">Chicken</name>
    <dbReference type="NCBI Taxonomy" id="9031"/>
    <lineage>
        <taxon>Eukaryota</taxon>
        <taxon>Metazoa</taxon>
        <taxon>Chordata</taxon>
        <taxon>Craniata</taxon>
        <taxon>Vertebrata</taxon>
        <taxon>Euteleostomi</taxon>
        <taxon>Archelosauria</taxon>
        <taxon>Archosauria</taxon>
        <taxon>Dinosauria</taxon>
        <taxon>Saurischia</taxon>
        <taxon>Theropoda</taxon>
        <taxon>Coelurosauria</taxon>
        <taxon>Aves</taxon>
        <taxon>Neognathae</taxon>
        <taxon>Galloanserae</taxon>
        <taxon>Galliformes</taxon>
        <taxon>Phasianidae</taxon>
        <taxon>Phasianinae</taxon>
        <taxon>Gallus</taxon>
    </lineage>
</organism>
<evidence type="ECO:0000313" key="18">
    <source>
        <dbReference type="Ensembl" id="ENSGALP00010000381.1"/>
    </source>
</evidence>
<evidence type="ECO:0000256" key="9">
    <source>
        <dbReference type="ARBA" id="ARBA00022946"/>
    </source>
</evidence>
<evidence type="ECO:0000256" key="17">
    <source>
        <dbReference type="SAM" id="Phobius"/>
    </source>
</evidence>
<evidence type="ECO:0000256" key="3">
    <source>
        <dbReference type="ARBA" id="ARBA00008915"/>
    </source>
</evidence>
<comment type="subunit">
    <text evidence="16">Complex I is composed of 45 different subunits. Interacts with BCAP31.</text>
</comment>
<evidence type="ECO:0000256" key="14">
    <source>
        <dbReference type="ARBA" id="ARBA00030753"/>
    </source>
</evidence>
<reference evidence="18" key="1">
    <citation type="submission" date="2025-08" db="UniProtKB">
        <authorList>
            <consortium name="Ensembl"/>
        </authorList>
    </citation>
    <scope>IDENTIFICATION</scope>
    <source>
        <strain evidence="18">broiler</strain>
    </source>
</reference>
<dbReference type="RefSeq" id="XP_040513198.1">
    <property type="nucleotide sequence ID" value="XM_040657264.2"/>
</dbReference>
<evidence type="ECO:0000256" key="12">
    <source>
        <dbReference type="ARBA" id="ARBA00023128"/>
    </source>
</evidence>
<dbReference type="GeneTree" id="ENSGT00390000003022"/>
<evidence type="ECO:0000256" key="1">
    <source>
        <dbReference type="ARBA" id="ARBA00003195"/>
    </source>
</evidence>
<evidence type="ECO:0000256" key="10">
    <source>
        <dbReference type="ARBA" id="ARBA00022982"/>
    </source>
</evidence>
<proteinExistence type="inferred from homology"/>
<dbReference type="Proteomes" id="UP000000539">
    <property type="component" value="Unassembled WGS sequence"/>
</dbReference>
<protein>
    <recommendedName>
        <fullName evidence="4">NADH dehydrogenase [ubiquinone] 1 beta subcomplex subunit 11, mitochondrial</fullName>
    </recommendedName>
    <alternativeName>
        <fullName evidence="15">Complex I-ESSS</fullName>
    </alternativeName>
    <alternativeName>
        <fullName evidence="14">NADH-ubiquinone oxidoreductase ESSS subunit</fullName>
    </alternativeName>
</protein>
<comment type="function">
    <text evidence="1">Accessory subunit of the mitochondrial membrane respiratory chain NADH dehydrogenase (Complex I), that is believed not to be involved in catalysis. Complex I functions in the transfer of electrons from NADH to the respiratory chain. The immediate electron acceptor for the enzyme is believed to be ubiquinone.</text>
</comment>
<feature type="transmembrane region" description="Helical" evidence="17">
    <location>
        <begin position="70"/>
        <end position="90"/>
    </location>
</feature>
<keyword evidence="10" id="KW-0249">Electron transport</keyword>
<keyword evidence="11 17" id="KW-1133">Transmembrane helix</keyword>
<evidence type="ECO:0000256" key="6">
    <source>
        <dbReference type="ARBA" id="ARBA00022660"/>
    </source>
</evidence>
<keyword evidence="5" id="KW-0813">Transport</keyword>
<evidence type="ECO:0000256" key="11">
    <source>
        <dbReference type="ARBA" id="ARBA00022989"/>
    </source>
</evidence>
<dbReference type="OrthoDB" id="5917019at2759"/>
<dbReference type="GO" id="GO:0045271">
    <property type="term" value="C:respiratory chain complex I"/>
    <property type="evidence" value="ECO:0000318"/>
    <property type="project" value="GO_Central"/>
</dbReference>
<dbReference type="Pfam" id="PF10183">
    <property type="entry name" value="ESSS"/>
    <property type="match status" value="1"/>
</dbReference>
<keyword evidence="19" id="KW-1185">Reference proteome</keyword>
<accession>A0A8V0X535</accession>
<dbReference type="Ensembl" id="ENSGALT00010000670.1">
    <property type="protein sequence ID" value="ENSGALP00010000381.1"/>
    <property type="gene ID" value="ENSGALG00010000353.1"/>
</dbReference>
<name>A0A8V0X535_CHICK</name>
<dbReference type="RefSeq" id="XP_040551154.1">
    <property type="nucleotide sequence ID" value="XM_040695220.2"/>
</dbReference>
<dbReference type="PANTHER" id="PTHR13327">
    <property type="entry name" value="NADH-UBIQUINONE OXIDOREDUCTASE ESSS SUBUNIT, MITOCHONDRIAL PRECURSOR"/>
    <property type="match status" value="1"/>
</dbReference>
<dbReference type="AlphaFoldDB" id="A0A8V0X535"/>
<evidence type="ECO:0000256" key="13">
    <source>
        <dbReference type="ARBA" id="ARBA00023136"/>
    </source>
</evidence>
<evidence type="ECO:0000313" key="19">
    <source>
        <dbReference type="Proteomes" id="UP000000539"/>
    </source>
</evidence>
<comment type="similarity">
    <text evidence="3">Belongs to the complex I NDUFB11 subunit family.</text>
</comment>
<keyword evidence="7 17" id="KW-0812">Transmembrane</keyword>
<dbReference type="PANTHER" id="PTHR13327:SF0">
    <property type="entry name" value="NADH DEHYDROGENASE [UBIQUINONE] 1 BETA SUBCOMPLEX SUBUNIT 11, MITOCHONDRIAL"/>
    <property type="match status" value="1"/>
</dbReference>
<dbReference type="GO" id="GO:0005743">
    <property type="term" value="C:mitochondrial inner membrane"/>
    <property type="evidence" value="ECO:0007669"/>
    <property type="project" value="UniProtKB-SubCell"/>
</dbReference>
<dbReference type="SMR" id="A0A8V0X535"/>
<evidence type="ECO:0000256" key="16">
    <source>
        <dbReference type="ARBA" id="ARBA00046528"/>
    </source>
</evidence>
<keyword evidence="8" id="KW-0999">Mitochondrion inner membrane</keyword>
<keyword evidence="12" id="KW-0496">Mitochondrion</keyword>
<dbReference type="InterPro" id="IPR019329">
    <property type="entry name" value="NADH_UbQ_OxRdtase_ESSS_su"/>
</dbReference>
<keyword evidence="13 17" id="KW-0472">Membrane</keyword>
<sequence>MAALGRAIRSLRGPWGARGRSAGPAAVVAVPRETIGAHREEETWEDAQRKHPDLHGFYTDPAADLANARAVFIAGVSVALVLGSAFLHYLPDGGLQQWSRREAERLIRDRELRGLPLLDPNYYDPKRLDLPPPRD</sequence>
<reference evidence="18" key="2">
    <citation type="submission" date="2025-09" db="UniProtKB">
        <authorList>
            <consortium name="Ensembl"/>
        </authorList>
    </citation>
    <scope>IDENTIFICATION</scope>
    <source>
        <strain evidence="18">broiler</strain>
    </source>
</reference>
<dbReference type="OMA" id="GSVFVHY"/>
<evidence type="ECO:0000256" key="5">
    <source>
        <dbReference type="ARBA" id="ARBA00022448"/>
    </source>
</evidence>
<dbReference type="GeneID" id="121108932"/>